<keyword evidence="3" id="KW-1185">Reference proteome</keyword>
<sequence>MAQWRKGVKERAVGKVISDLTISADGYSAGLNQSEKRPFGDDGGDGWGDRLHAWMFETAEENQAEIPRPEEYGAFIMGRNMFGPVRGEWDREWKGWWGDNPPYHTPVFVLTHYPRDPQPMDGGTTFHFVTDGIESAFRQAREAAGDGNVSIHGGATTINEYLAAGLIDELRLHIVPLTLGSGTRLFDGVPPLNLEQTESRAASTVTHVTYRVLTAR</sequence>
<dbReference type="AlphaFoldDB" id="A0A6G4VFA0"/>
<reference evidence="2 3" key="1">
    <citation type="submission" date="2020-02" db="EMBL/GenBank/DDBJ databases">
        <title>Whole-genome analyses of novel actinobacteria.</title>
        <authorList>
            <person name="Sahin N."/>
            <person name="Gencbay T."/>
        </authorList>
    </citation>
    <scope>NUCLEOTIDE SEQUENCE [LARGE SCALE GENOMIC DNA]</scope>
    <source>
        <strain evidence="2 3">HC44</strain>
    </source>
</reference>
<dbReference type="PANTHER" id="PTHR38011:SF12">
    <property type="entry name" value="BIFUNCTIONAL DEAMINASE-REDUCTASE DOMAIN PROTEIN"/>
    <property type="match status" value="1"/>
</dbReference>
<dbReference type="EMBL" id="JAAKZY010000146">
    <property type="protein sequence ID" value="NGO12575.1"/>
    <property type="molecule type" value="Genomic_DNA"/>
</dbReference>
<accession>A0A6G4VFA0</accession>
<proteinExistence type="predicted"/>
<dbReference type="InterPro" id="IPR050765">
    <property type="entry name" value="Riboflavin_Biosynth_HTPR"/>
</dbReference>
<dbReference type="PANTHER" id="PTHR38011">
    <property type="entry name" value="DIHYDROFOLATE REDUCTASE FAMILY PROTEIN (AFU_ORTHOLOGUE AFUA_8G06820)"/>
    <property type="match status" value="1"/>
</dbReference>
<evidence type="ECO:0000259" key="1">
    <source>
        <dbReference type="Pfam" id="PF01872"/>
    </source>
</evidence>
<feature type="domain" description="Bacterial bifunctional deaminase-reductase C-terminal" evidence="1">
    <location>
        <begin position="15"/>
        <end position="207"/>
    </location>
</feature>
<evidence type="ECO:0000313" key="2">
    <source>
        <dbReference type="EMBL" id="NGO12575.1"/>
    </source>
</evidence>
<dbReference type="InterPro" id="IPR024072">
    <property type="entry name" value="DHFR-like_dom_sf"/>
</dbReference>
<comment type="caution">
    <text evidence="2">The sequence shown here is derived from an EMBL/GenBank/DDBJ whole genome shotgun (WGS) entry which is preliminary data.</text>
</comment>
<dbReference type="Proteomes" id="UP000472335">
    <property type="component" value="Unassembled WGS sequence"/>
</dbReference>
<organism evidence="2 3">
    <name type="scientific">Streptomyces scabichelini</name>
    <dbReference type="NCBI Taxonomy" id="2711217"/>
    <lineage>
        <taxon>Bacteria</taxon>
        <taxon>Bacillati</taxon>
        <taxon>Actinomycetota</taxon>
        <taxon>Actinomycetes</taxon>
        <taxon>Kitasatosporales</taxon>
        <taxon>Streptomycetaceae</taxon>
        <taxon>Streptomyces</taxon>
    </lineage>
</organism>
<gene>
    <name evidence="2" type="ORF">G5C60_34445</name>
</gene>
<evidence type="ECO:0000313" key="3">
    <source>
        <dbReference type="Proteomes" id="UP000472335"/>
    </source>
</evidence>
<dbReference type="Gene3D" id="3.40.430.10">
    <property type="entry name" value="Dihydrofolate Reductase, subunit A"/>
    <property type="match status" value="1"/>
</dbReference>
<dbReference type="GO" id="GO:0008703">
    <property type="term" value="F:5-amino-6-(5-phosphoribosylamino)uracil reductase activity"/>
    <property type="evidence" value="ECO:0007669"/>
    <property type="project" value="InterPro"/>
</dbReference>
<protein>
    <submittedName>
        <fullName evidence="2">Dihydrofolate reductase family protein</fullName>
    </submittedName>
</protein>
<name>A0A6G4VFA0_9ACTN</name>
<dbReference type="InterPro" id="IPR002734">
    <property type="entry name" value="RibDG_C"/>
</dbReference>
<dbReference type="SUPFAM" id="SSF53597">
    <property type="entry name" value="Dihydrofolate reductase-like"/>
    <property type="match status" value="1"/>
</dbReference>
<dbReference type="Pfam" id="PF01872">
    <property type="entry name" value="RibD_C"/>
    <property type="match status" value="1"/>
</dbReference>
<dbReference type="GO" id="GO:0009231">
    <property type="term" value="P:riboflavin biosynthetic process"/>
    <property type="evidence" value="ECO:0007669"/>
    <property type="project" value="InterPro"/>
</dbReference>